<dbReference type="Proteomes" id="UP000663937">
    <property type="component" value="Chromosome"/>
</dbReference>
<evidence type="ECO:0000313" key="4">
    <source>
        <dbReference type="Proteomes" id="UP000663937"/>
    </source>
</evidence>
<reference evidence="3" key="1">
    <citation type="submission" date="2021-03" db="EMBL/GenBank/DDBJ databases">
        <title>Pengzhenrongella sicca gen. nov., sp. nov., a new member of suborder Micrococcineae isolated from High-Arctic tundra soil.</title>
        <authorList>
            <person name="Peng F."/>
        </authorList>
    </citation>
    <scope>NUCLEOTIDE SEQUENCE</scope>
    <source>
        <strain evidence="3">LRZ-2</strain>
    </source>
</reference>
<keyword evidence="1" id="KW-0472">Membrane</keyword>
<dbReference type="PANTHER" id="PTHR34512">
    <property type="entry name" value="CELL SURFACE PROTEIN"/>
    <property type="match status" value="1"/>
</dbReference>
<feature type="transmembrane region" description="Helical" evidence="1">
    <location>
        <begin position="50"/>
        <end position="69"/>
    </location>
</feature>
<keyword evidence="1" id="KW-0812">Transmembrane</keyword>
<dbReference type="InterPro" id="IPR015943">
    <property type="entry name" value="WD40/YVTN_repeat-like_dom_sf"/>
</dbReference>
<name>A0A8A4ZD66_9MICO</name>
<dbReference type="InterPro" id="IPR011047">
    <property type="entry name" value="Quinoprotein_ADH-like_sf"/>
</dbReference>
<dbReference type="InterPro" id="IPR002372">
    <property type="entry name" value="PQQ_rpt_dom"/>
</dbReference>
<feature type="domain" description="Pyrrolo-quinoline quinone repeat" evidence="2">
    <location>
        <begin position="367"/>
        <end position="467"/>
    </location>
</feature>
<keyword evidence="1" id="KW-1133">Transmembrane helix</keyword>
<protein>
    <submittedName>
        <fullName evidence="3">PQQ-binding-like beta-propeller repeat protein</fullName>
    </submittedName>
</protein>
<gene>
    <name evidence="3" type="ORF">J4E96_18740</name>
</gene>
<proteinExistence type="predicted"/>
<accession>A0A8A4ZD66</accession>
<dbReference type="PANTHER" id="PTHR34512:SF30">
    <property type="entry name" value="OUTER MEMBRANE PROTEIN ASSEMBLY FACTOR BAMB"/>
    <property type="match status" value="1"/>
</dbReference>
<evidence type="ECO:0000256" key="1">
    <source>
        <dbReference type="SAM" id="Phobius"/>
    </source>
</evidence>
<keyword evidence="4" id="KW-1185">Reference proteome</keyword>
<dbReference type="Gene3D" id="2.130.10.10">
    <property type="entry name" value="YVTN repeat-like/Quinoprotein amine dehydrogenase"/>
    <property type="match status" value="2"/>
</dbReference>
<dbReference type="SUPFAM" id="SSF50998">
    <property type="entry name" value="Quinoprotein alcohol dehydrogenase-like"/>
    <property type="match status" value="1"/>
</dbReference>
<dbReference type="EMBL" id="CP071868">
    <property type="protein sequence ID" value="QTE29285.1"/>
    <property type="molecule type" value="Genomic_DNA"/>
</dbReference>
<evidence type="ECO:0000313" key="3">
    <source>
        <dbReference type="EMBL" id="QTE29285.1"/>
    </source>
</evidence>
<dbReference type="KEGG" id="psic:J4E96_18740"/>
<evidence type="ECO:0000259" key="2">
    <source>
        <dbReference type="Pfam" id="PF13360"/>
    </source>
</evidence>
<dbReference type="AlphaFoldDB" id="A0A8A4ZD66"/>
<organism evidence="3 4">
    <name type="scientific">Pengzhenrongella sicca</name>
    <dbReference type="NCBI Taxonomy" id="2819238"/>
    <lineage>
        <taxon>Bacteria</taxon>
        <taxon>Bacillati</taxon>
        <taxon>Actinomycetota</taxon>
        <taxon>Actinomycetes</taxon>
        <taxon>Micrococcales</taxon>
        <taxon>Pengzhenrongella</taxon>
    </lineage>
</organism>
<dbReference type="Pfam" id="PF13360">
    <property type="entry name" value="PQQ_2"/>
    <property type="match status" value="1"/>
</dbReference>
<dbReference type="RefSeq" id="WP_227423556.1">
    <property type="nucleotide sequence ID" value="NZ_CP071868.1"/>
</dbReference>
<sequence>MGASRRVSGPGRTMQDVVLIDADAAGDSARAAGDAADAPGRAALRPARRWWRLTAVLTLVVVVIASLVVDRREAARLAALEEVDGVLAPVNGPLEPRWRAADLRWLAPAEVDGRIVGLESRQDGSADVVALDPATGEPRWRTPAREPGPIRGRVRCALPAGPAVVACVVVDEVVITAESTTGYSFAPTRARLLVADARTGEVVSDSPIAPSTSIAALREDLVLARVDAAGRLRVERTDTRGQDRRWGYTSPEPLPVDDFRQRSVSVEVVGDLVFIGRGAASWVLAPDGELLDAWEPAPDIELGRRVEALPGALLAQPALTADDVSRTRVLDVLTGHSFTAVGTPIAPSLTDESLAQLVFLQSADRRELLAYDRTSGQRRWAAAGLADELLTIDGRVLRAGDGQLQAIEGRTGKLLWTTPVDRVTEGPPVTDGRVVVLTHHAFDVGVVLAAYSLSDGRPQWRVEVDENLDLVAVAGRLYGWSVPGLLALR</sequence>